<keyword evidence="5" id="KW-0031">Aminopeptidase</keyword>
<evidence type="ECO:0000256" key="3">
    <source>
        <dbReference type="ARBA" id="ARBA00022801"/>
    </source>
</evidence>
<dbReference type="PRINTS" id="PR00412">
    <property type="entry name" value="EPOXHYDRLASE"/>
</dbReference>
<protein>
    <submittedName>
        <fullName evidence="5">Glycosylphosphatidylinositol anchor biosynthesis</fullName>
        <ecNumber evidence="5">3.4.11.19</ecNumber>
    </submittedName>
</protein>
<reference evidence="5 6" key="1">
    <citation type="submission" date="2023-08" db="EMBL/GenBank/DDBJ databases">
        <title>Black Yeasts Isolated from many extreme environments.</title>
        <authorList>
            <person name="Coleine C."/>
            <person name="Stajich J.E."/>
            <person name="Selbmann L."/>
        </authorList>
    </citation>
    <scope>NUCLEOTIDE SEQUENCE [LARGE SCALE GENOMIC DNA]</scope>
    <source>
        <strain evidence="5 6">CCFEE 6328</strain>
    </source>
</reference>
<dbReference type="InterPro" id="IPR016292">
    <property type="entry name" value="Epoxide_hydrolase"/>
</dbReference>
<dbReference type="Proteomes" id="UP001345691">
    <property type="component" value="Unassembled WGS sequence"/>
</dbReference>
<sequence>MNTVHFYLQETKHNAMTTRGQSPMHPYKISIPDDELDLLKQKLRLARLPKTRKGADQGEDNGVTASFMQDILNFWRTQYDWRSEEARLNTMAQFMTNIDVEGFGDIELHFVHARSQRPDAIPLLFLHGWPGSFMEVSNILPILNEAGFHVVAPSLPGYGFSSYPEKPGFKHRHHAMTFHSLMQKLDYPEYVVQGGDWGSDIVRIIGLMYPENVKAVHQNMLMMLKPDFPGGQEPTYSAYERICLDRLQWFNDTNSDYDKIQATKPRTLGFAMHDSPVGMLAWMADKLFMWADEYPWTHTELITWTLLHYFPGPTTAFQMYFENNPAGLMDPESWVRTTYLKAPTGYSAFPKELSIVPRSWAETISNVQSWKEHSRGGHFAAYEKPNELAEDVIDFFHSVWKSRK</sequence>
<feature type="domain" description="Epoxide hydrolase N-terminal" evidence="4">
    <location>
        <begin position="24"/>
        <end position="136"/>
    </location>
</feature>
<accession>A0ABR0JH37</accession>
<evidence type="ECO:0000313" key="6">
    <source>
        <dbReference type="Proteomes" id="UP001345691"/>
    </source>
</evidence>
<proteinExistence type="inferred from homology"/>
<dbReference type="Pfam" id="PF06441">
    <property type="entry name" value="EHN"/>
    <property type="match status" value="1"/>
</dbReference>
<keyword evidence="3 5" id="KW-0378">Hydrolase</keyword>
<comment type="similarity">
    <text evidence="1">Belongs to the peptidase S33 family.</text>
</comment>
<gene>
    <name evidence="5" type="primary">GPI2_1</name>
    <name evidence="5" type="ORF">LTR69_003489</name>
</gene>
<dbReference type="PANTHER" id="PTHR21661">
    <property type="entry name" value="EPOXIDE HYDROLASE 1-RELATED"/>
    <property type="match status" value="1"/>
</dbReference>
<evidence type="ECO:0000256" key="2">
    <source>
        <dbReference type="ARBA" id="ARBA00022797"/>
    </source>
</evidence>
<name>A0ABR0JH37_9EURO</name>
<dbReference type="GO" id="GO:0004177">
    <property type="term" value="F:aminopeptidase activity"/>
    <property type="evidence" value="ECO:0007669"/>
    <property type="project" value="UniProtKB-KW"/>
</dbReference>
<evidence type="ECO:0000256" key="1">
    <source>
        <dbReference type="ARBA" id="ARBA00010088"/>
    </source>
</evidence>
<dbReference type="PIRSF" id="PIRSF001112">
    <property type="entry name" value="Epoxide_hydrolase"/>
    <property type="match status" value="1"/>
</dbReference>
<dbReference type="InterPro" id="IPR029058">
    <property type="entry name" value="AB_hydrolase_fold"/>
</dbReference>
<dbReference type="PANTHER" id="PTHR21661:SF35">
    <property type="entry name" value="EPOXIDE HYDROLASE"/>
    <property type="match status" value="1"/>
</dbReference>
<dbReference type="EC" id="3.4.11.19" evidence="5"/>
<evidence type="ECO:0000313" key="5">
    <source>
        <dbReference type="EMBL" id="KAK5063724.1"/>
    </source>
</evidence>
<dbReference type="SUPFAM" id="SSF53474">
    <property type="entry name" value="alpha/beta-Hydrolases"/>
    <property type="match status" value="1"/>
</dbReference>
<keyword evidence="5" id="KW-0645">Protease</keyword>
<dbReference type="InterPro" id="IPR010497">
    <property type="entry name" value="Epoxide_hydro_N"/>
</dbReference>
<comment type="caution">
    <text evidence="5">The sequence shown here is derived from an EMBL/GenBank/DDBJ whole genome shotgun (WGS) entry which is preliminary data.</text>
</comment>
<dbReference type="InterPro" id="IPR000639">
    <property type="entry name" value="Epox_hydrolase-like"/>
</dbReference>
<evidence type="ECO:0000259" key="4">
    <source>
        <dbReference type="Pfam" id="PF06441"/>
    </source>
</evidence>
<keyword evidence="2" id="KW-0058">Aromatic hydrocarbons catabolism</keyword>
<dbReference type="Gene3D" id="3.40.50.1820">
    <property type="entry name" value="alpha/beta hydrolase"/>
    <property type="match status" value="1"/>
</dbReference>
<organism evidence="5 6">
    <name type="scientific">Exophiala sideris</name>
    <dbReference type="NCBI Taxonomy" id="1016849"/>
    <lineage>
        <taxon>Eukaryota</taxon>
        <taxon>Fungi</taxon>
        <taxon>Dikarya</taxon>
        <taxon>Ascomycota</taxon>
        <taxon>Pezizomycotina</taxon>
        <taxon>Eurotiomycetes</taxon>
        <taxon>Chaetothyriomycetidae</taxon>
        <taxon>Chaetothyriales</taxon>
        <taxon>Herpotrichiellaceae</taxon>
        <taxon>Exophiala</taxon>
    </lineage>
</organism>
<keyword evidence="6" id="KW-1185">Reference proteome</keyword>
<dbReference type="EMBL" id="JAVRRF010000006">
    <property type="protein sequence ID" value="KAK5063724.1"/>
    <property type="molecule type" value="Genomic_DNA"/>
</dbReference>